<feature type="region of interest" description="Disordered" evidence="9">
    <location>
        <begin position="745"/>
        <end position="802"/>
    </location>
</feature>
<dbReference type="EMBL" id="NBXE01000008">
    <property type="protein sequence ID" value="RFA28895.1"/>
    <property type="molecule type" value="Genomic_DNA"/>
</dbReference>
<dbReference type="InterPro" id="IPR036950">
    <property type="entry name" value="PBP_transglycosylase"/>
</dbReference>
<dbReference type="RefSeq" id="WP_116417684.1">
    <property type="nucleotide sequence ID" value="NZ_NBXC01000008.1"/>
</dbReference>
<dbReference type="SUPFAM" id="SSF56601">
    <property type="entry name" value="beta-lactamase/transpeptidase-like"/>
    <property type="match status" value="1"/>
</dbReference>
<dbReference type="GO" id="GO:0008658">
    <property type="term" value="F:penicillin binding"/>
    <property type="evidence" value="ECO:0007669"/>
    <property type="project" value="InterPro"/>
</dbReference>
<evidence type="ECO:0000256" key="7">
    <source>
        <dbReference type="ARBA" id="ARBA00034000"/>
    </source>
</evidence>
<evidence type="ECO:0000256" key="10">
    <source>
        <dbReference type="SAM" id="Phobius"/>
    </source>
</evidence>
<evidence type="ECO:0000256" key="8">
    <source>
        <dbReference type="ARBA" id="ARBA00049902"/>
    </source>
</evidence>
<dbReference type="OrthoDB" id="9766909at2"/>
<dbReference type="Pfam" id="PF03793">
    <property type="entry name" value="PASTA"/>
    <property type="match status" value="1"/>
</dbReference>
<dbReference type="SUPFAM" id="SSF53955">
    <property type="entry name" value="Lysozyme-like"/>
    <property type="match status" value="1"/>
</dbReference>
<dbReference type="InterPro" id="IPR005543">
    <property type="entry name" value="PASTA_dom"/>
</dbReference>
<sequence length="802" mass="82560">MPRTTDQTIRTSLAQGAGALLGLVGLSAIAGVLVTAMVTPIVAVTGVTATSTLGVFSNLPEYIEPDKLAEKTNIYAVNNDGSPVLLASVFEQDREEVAWNQISQFAKDAVISTEDPRFYVHGGVDIAATARAALGNAASGGVESGASTISMQYVKNILVQRAEAITDPAERQLAYEEATQTSIDRKLKEMKLAIGLEKQFSKSDILLGYLNIASFGGVTYGIQSASRYYYGVDAANLTLAQAASLIATVNEPNGLRIDDPDNIAANQARRDLDILPSMLKANTITQGQYEEALATPVTPQITQASTGCSTANGIGAGFFCDYVGRVIQNQAVLGLDETGAPKSLSRGGYDVFTTLDVDLQTAAHAKLDAHVPASSSVLDLGASLVTVEPGTGKILAMAQNKTYNADPDAATPESTAVNYGTSFDYGGSTGFQVGSTYKIFTLAEWLEQSNALNDRLNGNQRTFDIGSFRNSCEGEGVGTYSSKNDGGSNPGTISVLNATASSVNNAYLAMAQRLDQCAIRTTAEAFGVARADGDQLTSYPSDVLGTNEIAPLAMAGAFAAVANEGVYCSPIAIARIVDSAGAELPVPASTCAAAVSPEVAATMAYALTGVVTNGTATASNPRNGIPHFGKTGTTDSEKDTWFVGSTTELSTAVWVGNVVGGVSLRNSSIEGVNGASLRHLVWKDYMTAADGKYGGEAFPAPDRALVQGVQVSIPQVTGLSVSAARSALTGAGFEVADGRAVASDQRAGAVARTDPSGSASRGAVVTVYPSDGSRVPQPAAPSPGAPAAPTIPGAVVGPAPLN</sequence>
<dbReference type="Gene3D" id="3.30.10.20">
    <property type="match status" value="1"/>
</dbReference>
<keyword evidence="10" id="KW-1133">Transmembrane helix</keyword>
<accession>A0A3E0WFG9</accession>
<proteinExistence type="predicted"/>
<dbReference type="GO" id="GO:0030288">
    <property type="term" value="C:outer membrane-bounded periplasmic space"/>
    <property type="evidence" value="ECO:0007669"/>
    <property type="project" value="TreeGrafter"/>
</dbReference>
<feature type="compositionally biased region" description="Low complexity" evidence="9">
    <location>
        <begin position="787"/>
        <end position="802"/>
    </location>
</feature>
<keyword evidence="3" id="KW-0328">Glycosyltransferase</keyword>
<keyword evidence="10" id="KW-0812">Transmembrane</keyword>
<dbReference type="Gene3D" id="1.10.3810.10">
    <property type="entry name" value="Biosynthetic peptidoglycan transglycosylase-like"/>
    <property type="match status" value="1"/>
</dbReference>
<dbReference type="GO" id="GO:0006508">
    <property type="term" value="P:proteolysis"/>
    <property type="evidence" value="ECO:0007669"/>
    <property type="project" value="UniProtKB-KW"/>
</dbReference>
<feature type="domain" description="PASTA" evidence="11">
    <location>
        <begin position="708"/>
        <end position="771"/>
    </location>
</feature>
<keyword evidence="2" id="KW-0645">Protease</keyword>
<keyword evidence="4" id="KW-0808">Transferase</keyword>
<reference evidence="12 13" key="1">
    <citation type="submission" date="2017-04" db="EMBL/GenBank/DDBJ databases">
        <title>Comparative genome analysis of Subtercola boreus.</title>
        <authorList>
            <person name="Cho Y.-J."/>
            <person name="Cho A."/>
            <person name="Kim O.-S."/>
            <person name="Lee J.-I."/>
        </authorList>
    </citation>
    <scope>NUCLEOTIDE SEQUENCE [LARGE SCALE GENOMIC DNA]</scope>
    <source>
        <strain evidence="12 13">P28004</strain>
    </source>
</reference>
<keyword evidence="5" id="KW-0378">Hydrolase</keyword>
<evidence type="ECO:0000256" key="1">
    <source>
        <dbReference type="ARBA" id="ARBA00022645"/>
    </source>
</evidence>
<dbReference type="CDD" id="cd06577">
    <property type="entry name" value="PASTA_pknB"/>
    <property type="match status" value="1"/>
</dbReference>
<keyword evidence="1" id="KW-0121">Carboxypeptidase</keyword>
<dbReference type="GO" id="GO:0009252">
    <property type="term" value="P:peptidoglycan biosynthetic process"/>
    <property type="evidence" value="ECO:0007669"/>
    <property type="project" value="TreeGrafter"/>
</dbReference>
<dbReference type="InterPro" id="IPR050396">
    <property type="entry name" value="Glycosyltr_51/Transpeptidase"/>
</dbReference>
<evidence type="ECO:0000256" key="2">
    <source>
        <dbReference type="ARBA" id="ARBA00022670"/>
    </source>
</evidence>
<protein>
    <recommendedName>
        <fullName evidence="11">PASTA domain-containing protein</fullName>
    </recommendedName>
</protein>
<evidence type="ECO:0000313" key="13">
    <source>
        <dbReference type="Proteomes" id="UP000257080"/>
    </source>
</evidence>
<evidence type="ECO:0000313" key="12">
    <source>
        <dbReference type="EMBL" id="RFA28895.1"/>
    </source>
</evidence>
<dbReference type="Pfam" id="PF00905">
    <property type="entry name" value="Transpeptidase"/>
    <property type="match status" value="1"/>
</dbReference>
<feature type="transmembrane region" description="Helical" evidence="10">
    <location>
        <begin position="20"/>
        <end position="43"/>
    </location>
</feature>
<dbReference type="InterPro" id="IPR001460">
    <property type="entry name" value="PCN-bd_Tpept"/>
</dbReference>
<dbReference type="InterPro" id="IPR001264">
    <property type="entry name" value="Glyco_trans_51"/>
</dbReference>
<name>A0A3E0WFG9_9MICO</name>
<dbReference type="InterPro" id="IPR023346">
    <property type="entry name" value="Lysozyme-like_dom_sf"/>
</dbReference>
<dbReference type="InterPro" id="IPR012338">
    <property type="entry name" value="Beta-lactam/transpept-like"/>
</dbReference>
<comment type="catalytic activity">
    <reaction evidence="7">
        <text>Preferential cleavage: (Ac)2-L-Lys-D-Ala-|-D-Ala. Also transpeptidation of peptidyl-alanyl moieties that are N-acyl substituents of D-alanine.</text>
        <dbReference type="EC" id="3.4.16.4"/>
    </reaction>
</comment>
<evidence type="ECO:0000256" key="3">
    <source>
        <dbReference type="ARBA" id="ARBA00022676"/>
    </source>
</evidence>
<dbReference type="PANTHER" id="PTHR32282:SF33">
    <property type="entry name" value="PEPTIDOGLYCAN GLYCOSYLTRANSFERASE"/>
    <property type="match status" value="1"/>
</dbReference>
<dbReference type="AlphaFoldDB" id="A0A3E0WFG9"/>
<comment type="catalytic activity">
    <reaction evidence="8">
        <text>[GlcNAc-(1-&gt;4)-Mur2Ac(oyl-L-Ala-gamma-D-Glu-L-Lys-D-Ala-D-Ala)](n)-di-trans,octa-cis-undecaprenyl diphosphate + beta-D-GlcNAc-(1-&gt;4)-Mur2Ac(oyl-L-Ala-gamma-D-Glu-L-Lys-D-Ala-D-Ala)-di-trans,octa-cis-undecaprenyl diphosphate = [GlcNAc-(1-&gt;4)-Mur2Ac(oyl-L-Ala-gamma-D-Glu-L-Lys-D-Ala-D-Ala)](n+1)-di-trans,octa-cis-undecaprenyl diphosphate + di-trans,octa-cis-undecaprenyl diphosphate + H(+)</text>
        <dbReference type="Rhea" id="RHEA:23708"/>
        <dbReference type="Rhea" id="RHEA-COMP:9602"/>
        <dbReference type="Rhea" id="RHEA-COMP:9603"/>
        <dbReference type="ChEBI" id="CHEBI:15378"/>
        <dbReference type="ChEBI" id="CHEBI:58405"/>
        <dbReference type="ChEBI" id="CHEBI:60033"/>
        <dbReference type="ChEBI" id="CHEBI:78435"/>
        <dbReference type="EC" id="2.4.99.28"/>
    </reaction>
</comment>
<organism evidence="12 13">
    <name type="scientific">Subtercola boreus</name>
    <dbReference type="NCBI Taxonomy" id="120213"/>
    <lineage>
        <taxon>Bacteria</taxon>
        <taxon>Bacillati</taxon>
        <taxon>Actinomycetota</taxon>
        <taxon>Actinomycetes</taxon>
        <taxon>Micrococcales</taxon>
        <taxon>Microbacteriaceae</taxon>
        <taxon>Subtercola</taxon>
    </lineage>
</organism>
<comment type="caution">
    <text evidence="12">The sequence shown here is derived from an EMBL/GenBank/DDBJ whole genome shotgun (WGS) entry which is preliminary data.</text>
</comment>
<dbReference type="Gene3D" id="3.40.710.10">
    <property type="entry name" value="DD-peptidase/beta-lactamase superfamily"/>
    <property type="match status" value="1"/>
</dbReference>
<evidence type="ECO:0000256" key="5">
    <source>
        <dbReference type="ARBA" id="ARBA00022801"/>
    </source>
</evidence>
<dbReference type="GO" id="GO:0009002">
    <property type="term" value="F:serine-type D-Ala-D-Ala carboxypeptidase activity"/>
    <property type="evidence" value="ECO:0007669"/>
    <property type="project" value="UniProtKB-EC"/>
</dbReference>
<evidence type="ECO:0000256" key="4">
    <source>
        <dbReference type="ARBA" id="ARBA00022679"/>
    </source>
</evidence>
<dbReference type="Proteomes" id="UP000257080">
    <property type="component" value="Unassembled WGS sequence"/>
</dbReference>
<evidence type="ECO:0000256" key="6">
    <source>
        <dbReference type="ARBA" id="ARBA00023268"/>
    </source>
</evidence>
<evidence type="ECO:0000256" key="9">
    <source>
        <dbReference type="SAM" id="MobiDB-lite"/>
    </source>
</evidence>
<gene>
    <name evidence="12" type="ORF">B7R25_04085</name>
</gene>
<dbReference type="SMART" id="SM00740">
    <property type="entry name" value="PASTA"/>
    <property type="match status" value="1"/>
</dbReference>
<dbReference type="PROSITE" id="PS51178">
    <property type="entry name" value="PASTA"/>
    <property type="match status" value="1"/>
</dbReference>
<evidence type="ECO:0000259" key="11">
    <source>
        <dbReference type="PROSITE" id="PS51178"/>
    </source>
</evidence>
<keyword evidence="10" id="KW-0472">Membrane</keyword>
<keyword evidence="6" id="KW-0511">Multifunctional enzyme</keyword>
<dbReference type="PANTHER" id="PTHR32282">
    <property type="entry name" value="BINDING PROTEIN TRANSPEPTIDASE, PUTATIVE-RELATED"/>
    <property type="match status" value="1"/>
</dbReference>
<dbReference type="GO" id="GO:0008955">
    <property type="term" value="F:peptidoglycan glycosyltransferase activity"/>
    <property type="evidence" value="ECO:0007669"/>
    <property type="project" value="UniProtKB-EC"/>
</dbReference>
<dbReference type="Pfam" id="PF00912">
    <property type="entry name" value="Transgly"/>
    <property type="match status" value="1"/>
</dbReference>